<keyword evidence="2" id="KW-1185">Reference proteome</keyword>
<dbReference type="OrthoDB" id="9862307at2"/>
<dbReference type="RefSeq" id="WP_012468999.1">
    <property type="nucleotide sequence ID" value="NC_010814.1"/>
</dbReference>
<reference evidence="1 2" key="1">
    <citation type="submission" date="2008-05" db="EMBL/GenBank/DDBJ databases">
        <title>Complete sequence of chromosome of Geobacter lovleyi SZ.</title>
        <authorList>
            <consortium name="US DOE Joint Genome Institute"/>
            <person name="Lucas S."/>
            <person name="Copeland A."/>
            <person name="Lapidus A."/>
            <person name="Glavina del Rio T."/>
            <person name="Dalin E."/>
            <person name="Tice H."/>
            <person name="Bruce D."/>
            <person name="Goodwin L."/>
            <person name="Pitluck S."/>
            <person name="Chertkov O."/>
            <person name="Meincke L."/>
            <person name="Brettin T."/>
            <person name="Detter J.C."/>
            <person name="Han C."/>
            <person name="Tapia R."/>
            <person name="Kuske C.R."/>
            <person name="Schmutz J."/>
            <person name="Larimer F."/>
            <person name="Land M."/>
            <person name="Hauser L."/>
            <person name="Kyrpides N."/>
            <person name="Mikhailova N."/>
            <person name="Sung Y."/>
            <person name="Fletcher K.E."/>
            <person name="Ritalahti K.M."/>
            <person name="Loeffler F.E."/>
            <person name="Richardson P."/>
        </authorList>
    </citation>
    <scope>NUCLEOTIDE SEQUENCE [LARGE SCALE GENOMIC DNA]</scope>
    <source>
        <strain evidence="2">ATCC BAA-1151 / DSM 17278 / SZ</strain>
    </source>
</reference>
<gene>
    <name evidence="1" type="ordered locus">Glov_0926</name>
</gene>
<organism evidence="1 2">
    <name type="scientific">Trichlorobacter lovleyi (strain ATCC BAA-1151 / DSM 17278 / SZ)</name>
    <name type="common">Geobacter lovleyi</name>
    <dbReference type="NCBI Taxonomy" id="398767"/>
    <lineage>
        <taxon>Bacteria</taxon>
        <taxon>Pseudomonadati</taxon>
        <taxon>Thermodesulfobacteriota</taxon>
        <taxon>Desulfuromonadia</taxon>
        <taxon>Geobacterales</taxon>
        <taxon>Geobacteraceae</taxon>
        <taxon>Trichlorobacter</taxon>
    </lineage>
</organism>
<proteinExistence type="predicted"/>
<dbReference type="AlphaFoldDB" id="B3E5H8"/>
<accession>B3E5H8</accession>
<protein>
    <submittedName>
        <fullName evidence="1">Uncharacterized protein</fullName>
    </submittedName>
</protein>
<dbReference type="EMBL" id="CP001089">
    <property type="protein sequence ID" value="ACD94649.1"/>
    <property type="molecule type" value="Genomic_DNA"/>
</dbReference>
<dbReference type="STRING" id="398767.Glov_0926"/>
<dbReference type="KEGG" id="glo:Glov_0926"/>
<evidence type="ECO:0000313" key="2">
    <source>
        <dbReference type="Proteomes" id="UP000002420"/>
    </source>
</evidence>
<sequence length="97" mass="10877">MKKTKYEFGDLRVIFGEGVKEDLMARGKEVFIDEIHRLVESFGNKLLMTKAAGPIDFTNKTSGISILLDMQWESDDSAVVYVQQVNLDNPQPAAVVE</sequence>
<name>B3E5H8_TRIL1</name>
<evidence type="ECO:0000313" key="1">
    <source>
        <dbReference type="EMBL" id="ACD94649.1"/>
    </source>
</evidence>
<dbReference type="Proteomes" id="UP000002420">
    <property type="component" value="Chromosome"/>
</dbReference>
<dbReference type="HOGENOM" id="CLU_2342743_0_0_7"/>